<dbReference type="GO" id="GO:0022857">
    <property type="term" value="F:transmembrane transporter activity"/>
    <property type="evidence" value="ECO:0007669"/>
    <property type="project" value="InterPro"/>
</dbReference>
<feature type="transmembrane region" description="Helical" evidence="6">
    <location>
        <begin position="338"/>
        <end position="357"/>
    </location>
</feature>
<proteinExistence type="predicted"/>
<name>A0A2R4WME3_9HYPH</name>
<dbReference type="PROSITE" id="PS50850">
    <property type="entry name" value="MFS"/>
    <property type="match status" value="1"/>
</dbReference>
<dbReference type="PANTHER" id="PTHR43791:SF30">
    <property type="entry name" value="INNER MEMBRANE TRANSPORT PROTEIN RHMT"/>
    <property type="match status" value="1"/>
</dbReference>
<feature type="transmembrane region" description="Helical" evidence="6">
    <location>
        <begin position="113"/>
        <end position="135"/>
    </location>
</feature>
<dbReference type="Proteomes" id="UP000244755">
    <property type="component" value="Chromosome 1"/>
</dbReference>
<dbReference type="FunFam" id="1.20.1250.20:FF:000018">
    <property type="entry name" value="MFS transporter permease"/>
    <property type="match status" value="1"/>
</dbReference>
<reference evidence="8 9" key="1">
    <citation type="submission" date="2018-04" db="EMBL/GenBank/DDBJ databases">
        <title>Methylobacterium sp. PR1016A genome.</title>
        <authorList>
            <person name="Park W."/>
        </authorList>
    </citation>
    <scope>NUCLEOTIDE SEQUENCE [LARGE SCALE GENOMIC DNA]</scope>
    <source>
        <strain evidence="8 9">PR1016A</strain>
    </source>
</reference>
<dbReference type="InterPro" id="IPR036259">
    <property type="entry name" value="MFS_trans_sf"/>
</dbReference>
<dbReference type="Gene3D" id="1.20.1250.20">
    <property type="entry name" value="MFS general substrate transporter like domains"/>
    <property type="match status" value="2"/>
</dbReference>
<keyword evidence="5 6" id="KW-0472">Membrane</keyword>
<feature type="transmembrane region" description="Helical" evidence="6">
    <location>
        <begin position="179"/>
        <end position="202"/>
    </location>
</feature>
<feature type="transmembrane region" description="Helical" evidence="6">
    <location>
        <begin position="87"/>
        <end position="107"/>
    </location>
</feature>
<dbReference type="InterPro" id="IPR020846">
    <property type="entry name" value="MFS_dom"/>
</dbReference>
<evidence type="ECO:0000313" key="8">
    <source>
        <dbReference type="EMBL" id="AWB22713.1"/>
    </source>
</evidence>
<evidence type="ECO:0000256" key="1">
    <source>
        <dbReference type="ARBA" id="ARBA00004141"/>
    </source>
</evidence>
<dbReference type="OrthoDB" id="9773957at2"/>
<feature type="transmembrane region" description="Helical" evidence="6">
    <location>
        <begin position="364"/>
        <end position="383"/>
    </location>
</feature>
<evidence type="ECO:0000256" key="5">
    <source>
        <dbReference type="ARBA" id="ARBA00023136"/>
    </source>
</evidence>
<evidence type="ECO:0000259" key="7">
    <source>
        <dbReference type="PROSITE" id="PS50850"/>
    </source>
</evidence>
<comment type="subcellular location">
    <subcellularLocation>
        <location evidence="1">Membrane</location>
        <topology evidence="1">Multi-pass membrane protein</topology>
    </subcellularLocation>
</comment>
<accession>A0A2R4WME3</accession>
<keyword evidence="4 6" id="KW-1133">Transmembrane helix</keyword>
<dbReference type="Pfam" id="PF07690">
    <property type="entry name" value="MFS_1"/>
    <property type="match status" value="1"/>
</dbReference>
<dbReference type="GO" id="GO:0005886">
    <property type="term" value="C:plasma membrane"/>
    <property type="evidence" value="ECO:0007669"/>
    <property type="project" value="TreeGrafter"/>
</dbReference>
<evidence type="ECO:0000256" key="2">
    <source>
        <dbReference type="ARBA" id="ARBA00022448"/>
    </source>
</evidence>
<protein>
    <submittedName>
        <fullName evidence="8">MFS transporter</fullName>
    </submittedName>
</protein>
<evidence type="ECO:0000256" key="6">
    <source>
        <dbReference type="SAM" id="Phobius"/>
    </source>
</evidence>
<dbReference type="CDD" id="cd17319">
    <property type="entry name" value="MFS_ExuT_GudP_like"/>
    <property type="match status" value="1"/>
</dbReference>
<keyword evidence="2" id="KW-0813">Transport</keyword>
<dbReference type="AlphaFoldDB" id="A0A2R4WME3"/>
<dbReference type="SUPFAM" id="SSF103473">
    <property type="entry name" value="MFS general substrate transporter"/>
    <property type="match status" value="1"/>
</dbReference>
<dbReference type="KEGG" id="mee:DA075_18900"/>
<dbReference type="InterPro" id="IPR011701">
    <property type="entry name" value="MFS"/>
</dbReference>
<feature type="transmembrane region" description="Helical" evidence="6">
    <location>
        <begin position="403"/>
        <end position="423"/>
    </location>
</feature>
<dbReference type="RefSeq" id="WP_099954516.1">
    <property type="nucleotide sequence ID" value="NZ_CP028843.1"/>
</dbReference>
<gene>
    <name evidence="8" type="ORF">DA075_18900</name>
</gene>
<dbReference type="EMBL" id="CP028843">
    <property type="protein sequence ID" value="AWB22713.1"/>
    <property type="molecule type" value="Genomic_DNA"/>
</dbReference>
<evidence type="ECO:0000256" key="3">
    <source>
        <dbReference type="ARBA" id="ARBA00022692"/>
    </source>
</evidence>
<sequence>MTEQTQALVLERAIHKSAWRLLPFLTLMLILAFLDRVNIGFVKSAYQADTGLSEAAYAFGAGVFFLGYALFEVPSNLVLKRVGARTWLARIMVSWGLISAAIMFAHTETIFCILRFLLGVAEAGFYPGVLYYLTYWFPAKQRARATGLFYLGVPLSLVFGSPLSGWLLQHDGVLGLKGWQFVLLVEGLAAVVVGAVAFFYLVDRPATAPWLTPEERDALTAEIAREEQAKAQQVQHSALSVVRDPRVIAFIAIYFCFQVGTSPFSFYFPSKLAGVMGGKVDATVGLLLALPWLCSAITTRLATVYADQHQNHRDVAVALIVAGVLASAAVSFTNNPILLIIAFCIAVPGLTASQPVFWSLPTEYLSGVGAASGIAFIVSLGNLGAFFSPQIKTFADQAFSDPGAGYLVLSAIASIAAIILLFLRREKPRSLYAASQTA</sequence>
<keyword evidence="3 6" id="KW-0812">Transmembrane</keyword>
<feature type="transmembrane region" description="Helical" evidence="6">
    <location>
        <begin position="21"/>
        <end position="43"/>
    </location>
</feature>
<dbReference type="PANTHER" id="PTHR43791">
    <property type="entry name" value="PERMEASE-RELATED"/>
    <property type="match status" value="1"/>
</dbReference>
<evidence type="ECO:0000256" key="4">
    <source>
        <dbReference type="ARBA" id="ARBA00022989"/>
    </source>
</evidence>
<evidence type="ECO:0000313" key="9">
    <source>
        <dbReference type="Proteomes" id="UP000244755"/>
    </source>
</evidence>
<feature type="domain" description="Major facilitator superfamily (MFS) profile" evidence="7">
    <location>
        <begin position="21"/>
        <end position="428"/>
    </location>
</feature>
<feature type="transmembrane region" description="Helical" evidence="6">
    <location>
        <begin position="247"/>
        <end position="268"/>
    </location>
</feature>
<feature type="transmembrane region" description="Helical" evidence="6">
    <location>
        <begin position="315"/>
        <end position="332"/>
    </location>
</feature>
<organism evidence="8 9">
    <name type="scientific">Methylobacterium currus</name>
    <dbReference type="NCBI Taxonomy" id="2051553"/>
    <lineage>
        <taxon>Bacteria</taxon>
        <taxon>Pseudomonadati</taxon>
        <taxon>Pseudomonadota</taxon>
        <taxon>Alphaproteobacteria</taxon>
        <taxon>Hyphomicrobiales</taxon>
        <taxon>Methylobacteriaceae</taxon>
        <taxon>Methylobacterium</taxon>
    </lineage>
</organism>
<feature type="transmembrane region" description="Helical" evidence="6">
    <location>
        <begin position="55"/>
        <end position="75"/>
    </location>
</feature>
<feature type="transmembrane region" description="Helical" evidence="6">
    <location>
        <begin position="147"/>
        <end position="167"/>
    </location>
</feature>
<feature type="transmembrane region" description="Helical" evidence="6">
    <location>
        <begin position="280"/>
        <end position="303"/>
    </location>
</feature>
<keyword evidence="9" id="KW-1185">Reference proteome</keyword>